<dbReference type="Proteomes" id="UP000479114">
    <property type="component" value="Plasmid unnamed2"/>
</dbReference>
<dbReference type="EMBL" id="CP048288">
    <property type="protein sequence ID" value="QHW35649.1"/>
    <property type="molecule type" value="Genomic_DNA"/>
</dbReference>
<gene>
    <name evidence="1" type="ORF">GZH47_32645</name>
</gene>
<dbReference type="AlphaFoldDB" id="A0A6C0PAY3"/>
<proteinExistence type="predicted"/>
<dbReference type="KEGG" id="prz:GZH47_32645"/>
<evidence type="ECO:0000313" key="1">
    <source>
        <dbReference type="EMBL" id="QHW35649.1"/>
    </source>
</evidence>
<sequence length="146" mass="16077">MSTTKILKQDLGLELQQLLSDLESAKGTSQSLSIRLGGVDTKIEATKTGLEQLIDELRKRIGALGEVGNFNEKFTYDDNGNVIKHEVTGDIIYTIDYVYADAVNGTLDYSNKKYTENGQSITIKKVYTYNVTTGNIENVATTTTIV</sequence>
<keyword evidence="1" id="KW-0614">Plasmid</keyword>
<organism evidence="1 2">
    <name type="scientific">Paenibacillus rhizovicinus</name>
    <dbReference type="NCBI Taxonomy" id="2704463"/>
    <lineage>
        <taxon>Bacteria</taxon>
        <taxon>Bacillati</taxon>
        <taxon>Bacillota</taxon>
        <taxon>Bacilli</taxon>
        <taxon>Bacillales</taxon>
        <taxon>Paenibacillaceae</taxon>
        <taxon>Paenibacillus</taxon>
    </lineage>
</organism>
<protein>
    <submittedName>
        <fullName evidence="1">Uncharacterized protein</fullName>
    </submittedName>
</protein>
<geneLocation type="plasmid" evidence="1 2">
    <name>unnamed2</name>
</geneLocation>
<keyword evidence="2" id="KW-1185">Reference proteome</keyword>
<dbReference type="Gene3D" id="2.180.10.10">
    <property type="entry name" value="RHS repeat-associated core"/>
    <property type="match status" value="1"/>
</dbReference>
<evidence type="ECO:0000313" key="2">
    <source>
        <dbReference type="Proteomes" id="UP000479114"/>
    </source>
</evidence>
<reference evidence="1 2" key="1">
    <citation type="submission" date="2020-02" db="EMBL/GenBank/DDBJ databases">
        <title>Paenibacillus sp. nov., isolated from rhizosphere soil of tomato.</title>
        <authorList>
            <person name="Weon H.-Y."/>
            <person name="Lee S.A."/>
        </authorList>
    </citation>
    <scope>NUCLEOTIDE SEQUENCE [LARGE SCALE GENOMIC DNA]</scope>
    <source>
        <strain evidence="1 2">14171R-81</strain>
        <plasmid evidence="1 2">unnamed2</plasmid>
    </source>
</reference>
<name>A0A6C0PAY3_9BACL</name>
<dbReference type="RefSeq" id="WP_162645782.1">
    <property type="nucleotide sequence ID" value="NZ_CP048288.1"/>
</dbReference>
<accession>A0A6C0PAY3</accession>